<reference evidence="12 13" key="1">
    <citation type="journal article" date="2007" name="Science">
        <title>Sea anemone genome reveals ancestral eumetazoan gene repertoire and genomic organization.</title>
        <authorList>
            <person name="Putnam N.H."/>
            <person name="Srivastava M."/>
            <person name="Hellsten U."/>
            <person name="Dirks B."/>
            <person name="Chapman J."/>
            <person name="Salamov A."/>
            <person name="Terry A."/>
            <person name="Shapiro H."/>
            <person name="Lindquist E."/>
            <person name="Kapitonov V.V."/>
            <person name="Jurka J."/>
            <person name="Genikhovich G."/>
            <person name="Grigoriev I.V."/>
            <person name="Lucas S.M."/>
            <person name="Steele R.E."/>
            <person name="Finnerty J.R."/>
            <person name="Technau U."/>
            <person name="Martindale M.Q."/>
            <person name="Rokhsar D.S."/>
        </authorList>
    </citation>
    <scope>NUCLEOTIDE SEQUENCE [LARGE SCALE GENOMIC DNA]</scope>
    <source>
        <strain evidence="13">CH2 X CH6</strain>
    </source>
</reference>
<dbReference type="eggNOG" id="ENOG502QUKH">
    <property type="taxonomic scope" value="Eukaryota"/>
</dbReference>
<keyword evidence="7" id="KW-0333">Golgi apparatus</keyword>
<dbReference type="Proteomes" id="UP000001593">
    <property type="component" value="Unassembled WGS sequence"/>
</dbReference>
<evidence type="ECO:0000256" key="9">
    <source>
        <dbReference type="ARBA" id="ARBA00023136"/>
    </source>
</evidence>
<organism evidence="12 13">
    <name type="scientific">Nematostella vectensis</name>
    <name type="common">Starlet sea anemone</name>
    <dbReference type="NCBI Taxonomy" id="45351"/>
    <lineage>
        <taxon>Eukaryota</taxon>
        <taxon>Metazoa</taxon>
        <taxon>Cnidaria</taxon>
        <taxon>Anthozoa</taxon>
        <taxon>Hexacorallia</taxon>
        <taxon>Actiniaria</taxon>
        <taxon>Edwardsiidae</taxon>
        <taxon>Nematostella</taxon>
    </lineage>
</organism>
<evidence type="ECO:0000256" key="5">
    <source>
        <dbReference type="ARBA" id="ARBA00022692"/>
    </source>
</evidence>
<gene>
    <name evidence="12" type="ORF">NEMVEDRAFT_v1g240340</name>
</gene>
<dbReference type="PANTHER" id="PTHR21425:SF2">
    <property type="entry name" value="PROTEIN C1ORF43"/>
    <property type="match status" value="1"/>
</dbReference>
<keyword evidence="8" id="KW-0496">Mitochondrion</keyword>
<dbReference type="OMA" id="QHAKVNM"/>
<evidence type="ECO:0000256" key="6">
    <source>
        <dbReference type="ARBA" id="ARBA00022989"/>
    </source>
</evidence>
<evidence type="ECO:0000313" key="13">
    <source>
        <dbReference type="Proteomes" id="UP000001593"/>
    </source>
</evidence>
<proteinExistence type="predicted"/>
<dbReference type="STRING" id="45351.A7RS78"/>
<dbReference type="Pfam" id="PF07406">
    <property type="entry name" value="NICE-3"/>
    <property type="match status" value="1"/>
</dbReference>
<dbReference type="EMBL" id="DS469533">
    <property type="protein sequence ID" value="EDO45762.1"/>
    <property type="molecule type" value="Genomic_DNA"/>
</dbReference>
<name>A7RS78_NEMVE</name>
<dbReference type="InParanoid" id="A7RS78"/>
<keyword evidence="9 11" id="KW-0472">Membrane</keyword>
<evidence type="ECO:0000256" key="4">
    <source>
        <dbReference type="ARBA" id="ARBA00004555"/>
    </source>
</evidence>
<dbReference type="PANTHER" id="PTHR21425">
    <property type="entry name" value="NICE-3"/>
    <property type="match status" value="1"/>
</dbReference>
<keyword evidence="6 11" id="KW-1133">Transmembrane helix</keyword>
<feature type="transmembrane region" description="Helical" evidence="11">
    <location>
        <begin position="20"/>
        <end position="43"/>
    </location>
</feature>
<evidence type="ECO:0000256" key="11">
    <source>
        <dbReference type="SAM" id="Phobius"/>
    </source>
</evidence>
<dbReference type="PhylomeDB" id="A7RS78"/>
<evidence type="ECO:0000256" key="3">
    <source>
        <dbReference type="ARBA" id="ARBA00004173"/>
    </source>
</evidence>
<evidence type="ECO:0000256" key="2">
    <source>
        <dbReference type="ARBA" id="ARBA00004167"/>
    </source>
</evidence>
<evidence type="ECO:0000256" key="8">
    <source>
        <dbReference type="ARBA" id="ARBA00023128"/>
    </source>
</evidence>
<dbReference type="GO" id="GO:0005794">
    <property type="term" value="C:Golgi apparatus"/>
    <property type="evidence" value="ECO:0007669"/>
    <property type="project" value="UniProtKB-SubCell"/>
</dbReference>
<sequence>MDDKVTEPVSDTDAVLLKKFGGVGLVMTIVFTIAIGLMIVIIVKRQILRMILISRRGPHTSIGADAPRPLARQIENQLKRISHLRIEPRMMSEQFNRPADESSFDSPPDQYSRSYKYRMKAMDKMGELDDLICSVSHKYNRRKGQPVRSYLKMLQQQQVIKKGDDTIDKLADMYEHARFEPKEFGNIQYKKFAYLVEQLKDRVRLYVNVPGSLIINSSNKQPKKKKLSSAKIPSSDIKTTEKPNTIGPPPSTIMDPGEGQSTQETDPGIQTEPKITDEADVDSIDEAVA</sequence>
<dbReference type="GO" id="GO:0016020">
    <property type="term" value="C:membrane"/>
    <property type="evidence" value="ECO:0007669"/>
    <property type="project" value="UniProtKB-SubCell"/>
</dbReference>
<dbReference type="HOGENOM" id="CLU_068266_1_0_1"/>
<evidence type="ECO:0000256" key="7">
    <source>
        <dbReference type="ARBA" id="ARBA00023034"/>
    </source>
</evidence>
<accession>A7RS78</accession>
<dbReference type="GO" id="GO:0005739">
    <property type="term" value="C:mitochondrion"/>
    <property type="evidence" value="ECO:0007669"/>
    <property type="project" value="UniProtKB-SubCell"/>
</dbReference>
<evidence type="ECO:0000256" key="1">
    <source>
        <dbReference type="ARBA" id="ARBA00002620"/>
    </source>
</evidence>
<keyword evidence="13" id="KW-1185">Reference proteome</keyword>
<dbReference type="AlphaFoldDB" id="A7RS78"/>
<comment type="function">
    <text evidence="1">General regulator of phagocytosis. Required to uptake Gram negative bacterium by macrophages.</text>
</comment>
<keyword evidence="5 11" id="KW-0812">Transmembrane</keyword>
<dbReference type="InterPro" id="IPR010876">
    <property type="entry name" value="C1orf43"/>
</dbReference>
<feature type="compositionally biased region" description="Acidic residues" evidence="10">
    <location>
        <begin position="278"/>
        <end position="289"/>
    </location>
</feature>
<feature type="region of interest" description="Disordered" evidence="10">
    <location>
        <begin position="217"/>
        <end position="289"/>
    </location>
</feature>
<protein>
    <submittedName>
        <fullName evidence="12">Uncharacterized protein</fullName>
    </submittedName>
</protein>
<evidence type="ECO:0000313" key="12">
    <source>
        <dbReference type="EMBL" id="EDO45762.1"/>
    </source>
</evidence>
<comment type="subcellular location">
    <subcellularLocation>
        <location evidence="4">Golgi apparatus</location>
    </subcellularLocation>
    <subcellularLocation>
        <location evidence="2">Membrane</location>
        <topology evidence="2">Single-pass membrane protein</topology>
    </subcellularLocation>
    <subcellularLocation>
        <location evidence="3">Mitochondrion</location>
    </subcellularLocation>
</comment>
<evidence type="ECO:0000256" key="10">
    <source>
        <dbReference type="SAM" id="MobiDB-lite"/>
    </source>
</evidence>